<organism evidence="2 3">
    <name type="scientific">Ditylenchus destructor</name>
    <dbReference type="NCBI Taxonomy" id="166010"/>
    <lineage>
        <taxon>Eukaryota</taxon>
        <taxon>Metazoa</taxon>
        <taxon>Ecdysozoa</taxon>
        <taxon>Nematoda</taxon>
        <taxon>Chromadorea</taxon>
        <taxon>Rhabditida</taxon>
        <taxon>Tylenchina</taxon>
        <taxon>Tylenchomorpha</taxon>
        <taxon>Sphaerularioidea</taxon>
        <taxon>Anguinidae</taxon>
        <taxon>Anguininae</taxon>
        <taxon>Ditylenchus</taxon>
    </lineage>
</organism>
<evidence type="ECO:0000313" key="2">
    <source>
        <dbReference type="EMBL" id="KAI1708149.1"/>
    </source>
</evidence>
<feature type="transmembrane region" description="Helical" evidence="1">
    <location>
        <begin position="258"/>
        <end position="279"/>
    </location>
</feature>
<feature type="transmembrane region" description="Helical" evidence="1">
    <location>
        <begin position="88"/>
        <end position="112"/>
    </location>
</feature>
<keyword evidence="1" id="KW-0812">Transmembrane</keyword>
<protein>
    <submittedName>
        <fullName evidence="2">Uncharacterized protein</fullName>
    </submittedName>
</protein>
<feature type="transmembrane region" description="Helical" evidence="1">
    <location>
        <begin position="133"/>
        <end position="155"/>
    </location>
</feature>
<dbReference type="Proteomes" id="UP001201812">
    <property type="component" value="Unassembled WGS sequence"/>
</dbReference>
<feature type="transmembrane region" description="Helical" evidence="1">
    <location>
        <begin position="53"/>
        <end position="76"/>
    </location>
</feature>
<name>A0AAD4MZN5_9BILA</name>
<keyword evidence="1" id="KW-0472">Membrane</keyword>
<keyword evidence="1" id="KW-1133">Transmembrane helix</keyword>
<proteinExistence type="predicted"/>
<dbReference type="AlphaFoldDB" id="A0AAD4MZN5"/>
<gene>
    <name evidence="2" type="ORF">DdX_12099</name>
</gene>
<feature type="transmembrane region" description="Helical" evidence="1">
    <location>
        <begin position="224"/>
        <end position="246"/>
    </location>
</feature>
<feature type="transmembrane region" description="Helical" evidence="1">
    <location>
        <begin position="12"/>
        <end position="32"/>
    </location>
</feature>
<keyword evidence="3" id="KW-1185">Reference proteome</keyword>
<sequence>MSDRYLTYLNFFETLATLLCIFVTNLFTLNLIRCHYRGKTKYCSIKFRLCKSLLTYLYSHFVLSLISIPYHVYFILHWDPHGTEVENLTLFYILGIWPNVYLAMTPLFVSLLAVDRCLAIWLAAHYTGPFRAIVVGVGRTIILLAVVLNTVIFLLELPLDRSRVAKCETFPCMVLKFRFYPQNLTKIVCFVINFGCSFSFFALLRRRTAITGLSKRISDRIVKYTLVLDFLFETLPTIVSSVFIHIVGVPPNNFIGPYAALLGMMNAGICSVLYSRTLLQRRNGNRAFRRISIKSNTSLPLRSLFSSSE</sequence>
<evidence type="ECO:0000313" key="3">
    <source>
        <dbReference type="Proteomes" id="UP001201812"/>
    </source>
</evidence>
<evidence type="ECO:0000256" key="1">
    <source>
        <dbReference type="SAM" id="Phobius"/>
    </source>
</evidence>
<dbReference type="EMBL" id="JAKKPZ010000037">
    <property type="protein sequence ID" value="KAI1708149.1"/>
    <property type="molecule type" value="Genomic_DNA"/>
</dbReference>
<feature type="transmembrane region" description="Helical" evidence="1">
    <location>
        <begin position="184"/>
        <end position="204"/>
    </location>
</feature>
<reference evidence="2" key="1">
    <citation type="submission" date="2022-01" db="EMBL/GenBank/DDBJ databases">
        <title>Genome Sequence Resource for Two Populations of Ditylenchus destructor, the Migratory Endoparasitic Phytonematode.</title>
        <authorList>
            <person name="Zhang H."/>
            <person name="Lin R."/>
            <person name="Xie B."/>
        </authorList>
    </citation>
    <scope>NUCLEOTIDE SEQUENCE</scope>
    <source>
        <strain evidence="2">BazhouSP</strain>
    </source>
</reference>
<comment type="caution">
    <text evidence="2">The sequence shown here is derived from an EMBL/GenBank/DDBJ whole genome shotgun (WGS) entry which is preliminary data.</text>
</comment>
<accession>A0AAD4MZN5</accession>